<dbReference type="GO" id="GO:0051301">
    <property type="term" value="P:cell division"/>
    <property type="evidence" value="ECO:0007669"/>
    <property type="project" value="UniProtKB-KW"/>
</dbReference>
<accession>A0AAW1R360</accession>
<dbReference type="InterPro" id="IPR011990">
    <property type="entry name" value="TPR-like_helical_dom_sf"/>
</dbReference>
<protein>
    <submittedName>
        <fullName evidence="9">Uncharacterized protein</fullName>
    </submittedName>
</protein>
<evidence type="ECO:0000256" key="1">
    <source>
        <dbReference type="ARBA" id="ARBA00022618"/>
    </source>
</evidence>
<evidence type="ECO:0000256" key="2">
    <source>
        <dbReference type="ARBA" id="ARBA00022737"/>
    </source>
</evidence>
<dbReference type="SMART" id="SM00028">
    <property type="entry name" value="TPR"/>
    <property type="match status" value="6"/>
</dbReference>
<evidence type="ECO:0000256" key="3">
    <source>
        <dbReference type="ARBA" id="ARBA00022776"/>
    </source>
</evidence>
<feature type="region of interest" description="Disordered" evidence="8">
    <location>
        <begin position="240"/>
        <end position="272"/>
    </location>
</feature>
<organism evidence="9 10">
    <name type="scientific">Elliptochloris bilobata</name>
    <dbReference type="NCBI Taxonomy" id="381761"/>
    <lineage>
        <taxon>Eukaryota</taxon>
        <taxon>Viridiplantae</taxon>
        <taxon>Chlorophyta</taxon>
        <taxon>core chlorophytes</taxon>
        <taxon>Trebouxiophyceae</taxon>
        <taxon>Trebouxiophyceae incertae sedis</taxon>
        <taxon>Elliptochloris clade</taxon>
        <taxon>Elliptochloris</taxon>
    </lineage>
</organism>
<reference evidence="9 10" key="1">
    <citation type="journal article" date="2024" name="Nat. Commun.">
        <title>Phylogenomics reveals the evolutionary origins of lichenization in chlorophyte algae.</title>
        <authorList>
            <person name="Puginier C."/>
            <person name="Libourel C."/>
            <person name="Otte J."/>
            <person name="Skaloud P."/>
            <person name="Haon M."/>
            <person name="Grisel S."/>
            <person name="Petersen M."/>
            <person name="Berrin J.G."/>
            <person name="Delaux P.M."/>
            <person name="Dal Grande F."/>
            <person name="Keller J."/>
        </authorList>
    </citation>
    <scope>NUCLEOTIDE SEQUENCE [LARGE SCALE GENOMIC DNA]</scope>
    <source>
        <strain evidence="9 10">SAG 245.80</strain>
    </source>
</reference>
<keyword evidence="1" id="KW-0132">Cell division</keyword>
<sequence>MATEPLCQDLRFLVHDCLAKHMYESAAFYADKLVTVSDGAPGDVYVLAQALYMGRQWRRALALLRSAGLVEADVRGRYLAARCLAEVREWEECLLVLGGWDDTDANTMDVQEAGPGADLGRAVSYGAAMCLLRGRAYAGLDNRARAAAWFRAALRADPFCHEAFQVLVEGHMLTSAEEAELRDSLRFRPQDRWLQLLCSAKCKKYDQHATMDATLDCLEAPVQPGEYAQDDGAYAHATPAQQIPATRPHSAQDSDGVRTCAMSKASTSSDGGGSVKCFSGAGSFVGVNAFGDRRPDTGQAAAHPNTVTSGAEGAADVARQGCGLAGNLDVAVCRAEWLFHQGSYQEAFALTSALLERNPYALEAMPVHLTASLELRKKNELFLRGHRLAEEYPDRAAAWFAVGCYYLCAEQHESARRFFGKATALDASFAPAWLGFGHAFAAQDESDQAMAAYRTAARLFPGLHLPLVGMGMEYARMNNAALAEQLLLAAHRTCPLDPLACHELGCLAFRARQLPAAERWLMMALKRVPGRMTAVWEPTLVNLGHVFRKQRRWADAVGAFQQALGLCPGQPGTYAALGYTHHLQGDLEAAIEDYHKALGLRPEDTFTAEMLTEALKEAAEAEDSAAL</sequence>
<dbReference type="GO" id="GO:0016567">
    <property type="term" value="P:protein ubiquitination"/>
    <property type="evidence" value="ECO:0007669"/>
    <property type="project" value="TreeGrafter"/>
</dbReference>
<keyword evidence="5 7" id="KW-0802">TPR repeat</keyword>
<dbReference type="PANTHER" id="PTHR12558:SF9">
    <property type="entry name" value="CELL DIVISION CYCLE PROTEIN 16 HOMOLOG"/>
    <property type="match status" value="1"/>
</dbReference>
<dbReference type="EMBL" id="JALJOU010000051">
    <property type="protein sequence ID" value="KAK9828405.1"/>
    <property type="molecule type" value="Genomic_DNA"/>
</dbReference>
<dbReference type="PANTHER" id="PTHR12558">
    <property type="entry name" value="CELL DIVISION CYCLE 16,23,27"/>
    <property type="match status" value="1"/>
</dbReference>
<feature type="repeat" description="TPR" evidence="7">
    <location>
        <begin position="396"/>
        <end position="429"/>
    </location>
</feature>
<dbReference type="GO" id="GO:0031145">
    <property type="term" value="P:anaphase-promoting complex-dependent catabolic process"/>
    <property type="evidence" value="ECO:0007669"/>
    <property type="project" value="TreeGrafter"/>
</dbReference>
<dbReference type="Gene3D" id="1.25.40.10">
    <property type="entry name" value="Tetratricopeptide repeat domain"/>
    <property type="match status" value="2"/>
</dbReference>
<evidence type="ECO:0000256" key="5">
    <source>
        <dbReference type="ARBA" id="ARBA00022803"/>
    </source>
</evidence>
<evidence type="ECO:0000313" key="9">
    <source>
        <dbReference type="EMBL" id="KAK9828405.1"/>
    </source>
</evidence>
<dbReference type="Pfam" id="PF13181">
    <property type="entry name" value="TPR_8"/>
    <property type="match status" value="1"/>
</dbReference>
<dbReference type="GO" id="GO:0045842">
    <property type="term" value="P:positive regulation of mitotic metaphase/anaphase transition"/>
    <property type="evidence" value="ECO:0007669"/>
    <property type="project" value="TreeGrafter"/>
</dbReference>
<keyword evidence="6" id="KW-0131">Cell cycle</keyword>
<dbReference type="GO" id="GO:0005737">
    <property type="term" value="C:cytoplasm"/>
    <property type="evidence" value="ECO:0007669"/>
    <property type="project" value="TreeGrafter"/>
</dbReference>
<evidence type="ECO:0000256" key="7">
    <source>
        <dbReference type="PROSITE-ProRule" id="PRU00339"/>
    </source>
</evidence>
<dbReference type="AlphaFoldDB" id="A0AAW1R360"/>
<feature type="repeat" description="TPR" evidence="7">
    <location>
        <begin position="537"/>
        <end position="570"/>
    </location>
</feature>
<dbReference type="GO" id="GO:0005680">
    <property type="term" value="C:anaphase-promoting complex"/>
    <property type="evidence" value="ECO:0007669"/>
    <property type="project" value="TreeGrafter"/>
</dbReference>
<dbReference type="Proteomes" id="UP001445335">
    <property type="component" value="Unassembled WGS sequence"/>
</dbReference>
<keyword evidence="3" id="KW-0498">Mitosis</keyword>
<evidence type="ECO:0000256" key="8">
    <source>
        <dbReference type="SAM" id="MobiDB-lite"/>
    </source>
</evidence>
<evidence type="ECO:0000313" key="10">
    <source>
        <dbReference type="Proteomes" id="UP001445335"/>
    </source>
</evidence>
<feature type="repeat" description="TPR" evidence="7">
    <location>
        <begin position="430"/>
        <end position="463"/>
    </location>
</feature>
<dbReference type="Pfam" id="PF12895">
    <property type="entry name" value="ANAPC3"/>
    <property type="match status" value="1"/>
</dbReference>
<dbReference type="SUPFAM" id="SSF48452">
    <property type="entry name" value="TPR-like"/>
    <property type="match status" value="2"/>
</dbReference>
<keyword evidence="4" id="KW-0833">Ubl conjugation pathway</keyword>
<dbReference type="PROSITE" id="PS50005">
    <property type="entry name" value="TPR"/>
    <property type="match status" value="4"/>
</dbReference>
<comment type="caution">
    <text evidence="9">The sequence shown here is derived from an EMBL/GenBank/DDBJ whole genome shotgun (WGS) entry which is preliminary data.</text>
</comment>
<evidence type="ECO:0000256" key="6">
    <source>
        <dbReference type="ARBA" id="ARBA00023306"/>
    </source>
</evidence>
<evidence type="ECO:0000256" key="4">
    <source>
        <dbReference type="ARBA" id="ARBA00022786"/>
    </source>
</evidence>
<keyword evidence="2" id="KW-0677">Repeat</keyword>
<name>A0AAW1R360_9CHLO</name>
<feature type="compositionally biased region" description="Polar residues" evidence="8">
    <location>
        <begin position="240"/>
        <end position="249"/>
    </location>
</feature>
<keyword evidence="10" id="KW-1185">Reference proteome</keyword>
<proteinExistence type="predicted"/>
<gene>
    <name evidence="9" type="ORF">WJX81_004996</name>
</gene>
<dbReference type="InterPro" id="IPR019734">
    <property type="entry name" value="TPR_rpt"/>
</dbReference>
<dbReference type="Pfam" id="PF13432">
    <property type="entry name" value="TPR_16"/>
    <property type="match status" value="1"/>
</dbReference>
<feature type="repeat" description="TPR" evidence="7">
    <location>
        <begin position="571"/>
        <end position="604"/>
    </location>
</feature>